<evidence type="ECO:0000313" key="1">
    <source>
        <dbReference type="EMBL" id="KAJ1153729.1"/>
    </source>
</evidence>
<comment type="caution">
    <text evidence="1">The sequence shown here is derived from an EMBL/GenBank/DDBJ whole genome shotgun (WGS) entry which is preliminary data.</text>
</comment>
<organism evidence="1 2">
    <name type="scientific">Pleurodeles waltl</name>
    <name type="common">Iberian ribbed newt</name>
    <dbReference type="NCBI Taxonomy" id="8319"/>
    <lineage>
        <taxon>Eukaryota</taxon>
        <taxon>Metazoa</taxon>
        <taxon>Chordata</taxon>
        <taxon>Craniata</taxon>
        <taxon>Vertebrata</taxon>
        <taxon>Euteleostomi</taxon>
        <taxon>Amphibia</taxon>
        <taxon>Batrachia</taxon>
        <taxon>Caudata</taxon>
        <taxon>Salamandroidea</taxon>
        <taxon>Salamandridae</taxon>
        <taxon>Pleurodelinae</taxon>
        <taxon>Pleurodeles</taxon>
    </lineage>
</organism>
<protein>
    <submittedName>
        <fullName evidence="1">Uncharacterized protein</fullName>
    </submittedName>
</protein>
<dbReference type="EMBL" id="JANPWB010000009">
    <property type="protein sequence ID" value="KAJ1153729.1"/>
    <property type="molecule type" value="Genomic_DNA"/>
</dbReference>
<sequence length="129" mass="13980">MSSIKGIGPALPRSGEDGPVLAPAHAWAHVFLWPPGSLEIQCRKGKSVPPATLSTARPAGRVFLWPPGDSVPEGEIRSSGNTVRSASHGWERLFMAAWRFSAKGEIRSPGNTVHQKRCKEQTVLFRSVV</sequence>
<keyword evidence="2" id="KW-1185">Reference proteome</keyword>
<reference evidence="1" key="1">
    <citation type="journal article" date="2022" name="bioRxiv">
        <title>Sequencing and chromosome-scale assembly of the giantPleurodeles waltlgenome.</title>
        <authorList>
            <person name="Brown T."/>
            <person name="Elewa A."/>
            <person name="Iarovenko S."/>
            <person name="Subramanian E."/>
            <person name="Araus A.J."/>
            <person name="Petzold A."/>
            <person name="Susuki M."/>
            <person name="Suzuki K.-i.T."/>
            <person name="Hayashi T."/>
            <person name="Toyoda A."/>
            <person name="Oliveira C."/>
            <person name="Osipova E."/>
            <person name="Leigh N.D."/>
            <person name="Simon A."/>
            <person name="Yun M.H."/>
        </authorList>
    </citation>
    <scope>NUCLEOTIDE SEQUENCE</scope>
    <source>
        <strain evidence="1">20211129_DDA</strain>
        <tissue evidence="1">Liver</tissue>
    </source>
</reference>
<name>A0AAV7RN74_PLEWA</name>
<gene>
    <name evidence="1" type="ORF">NDU88_006487</name>
</gene>
<evidence type="ECO:0000313" key="2">
    <source>
        <dbReference type="Proteomes" id="UP001066276"/>
    </source>
</evidence>
<proteinExistence type="predicted"/>
<dbReference type="Proteomes" id="UP001066276">
    <property type="component" value="Chromosome 5"/>
</dbReference>
<dbReference type="AlphaFoldDB" id="A0AAV7RN74"/>
<accession>A0AAV7RN74</accession>